<accession>A0ABC8INE2</accession>
<protein>
    <submittedName>
        <fullName evidence="1">Uncharacterized protein</fullName>
    </submittedName>
</protein>
<keyword evidence="2" id="KW-1185">Reference proteome</keyword>
<evidence type="ECO:0000313" key="1">
    <source>
        <dbReference type="EMBL" id="CAH8284387.1"/>
    </source>
</evidence>
<dbReference type="AlphaFoldDB" id="A0ABC8INE2"/>
<reference evidence="1 2" key="1">
    <citation type="submission" date="2022-03" db="EMBL/GenBank/DDBJ databases">
        <authorList>
            <person name="Macdonald S."/>
            <person name="Ahmed S."/>
            <person name="Newling K."/>
        </authorList>
    </citation>
    <scope>NUCLEOTIDE SEQUENCE [LARGE SCALE GENOMIC DNA]</scope>
</reference>
<evidence type="ECO:0000313" key="2">
    <source>
        <dbReference type="Proteomes" id="UP001642260"/>
    </source>
</evidence>
<dbReference type="EMBL" id="CAKOAT010021337">
    <property type="protein sequence ID" value="CAH8284387.1"/>
    <property type="molecule type" value="Genomic_DNA"/>
</dbReference>
<name>A0ABC8INE2_ERUVS</name>
<proteinExistence type="predicted"/>
<organism evidence="1 2">
    <name type="scientific">Eruca vesicaria subsp. sativa</name>
    <name type="common">Garden rocket</name>
    <name type="synonym">Eruca sativa</name>
    <dbReference type="NCBI Taxonomy" id="29727"/>
    <lineage>
        <taxon>Eukaryota</taxon>
        <taxon>Viridiplantae</taxon>
        <taxon>Streptophyta</taxon>
        <taxon>Embryophyta</taxon>
        <taxon>Tracheophyta</taxon>
        <taxon>Spermatophyta</taxon>
        <taxon>Magnoliopsida</taxon>
        <taxon>eudicotyledons</taxon>
        <taxon>Gunneridae</taxon>
        <taxon>Pentapetalae</taxon>
        <taxon>rosids</taxon>
        <taxon>malvids</taxon>
        <taxon>Brassicales</taxon>
        <taxon>Brassicaceae</taxon>
        <taxon>Brassiceae</taxon>
        <taxon>Eruca</taxon>
    </lineage>
</organism>
<dbReference type="Proteomes" id="UP001642260">
    <property type="component" value="Unassembled WGS sequence"/>
</dbReference>
<sequence>SSSSIFSLDAVDLASNPVCLEIHLSQPEMPHDQKLSQAIKKFSDYWEMWASCESGDEAAE</sequence>
<comment type="caution">
    <text evidence="1">The sequence shown here is derived from an EMBL/GenBank/DDBJ whole genome shotgun (WGS) entry which is preliminary data.</text>
</comment>
<feature type="non-terminal residue" evidence="1">
    <location>
        <position position="1"/>
    </location>
</feature>
<gene>
    <name evidence="1" type="ORF">ERUC_LOCUS752</name>
</gene>